<gene>
    <name evidence="2" type="ORF">SAMN05421867_102160</name>
</gene>
<evidence type="ECO:0000313" key="2">
    <source>
        <dbReference type="EMBL" id="SFA83360.1"/>
    </source>
</evidence>
<evidence type="ECO:0000313" key="3">
    <source>
        <dbReference type="Proteomes" id="UP000199012"/>
    </source>
</evidence>
<dbReference type="RefSeq" id="WP_175499236.1">
    <property type="nucleotide sequence ID" value="NZ_BONM01000024.1"/>
</dbReference>
<evidence type="ECO:0000256" key="1">
    <source>
        <dbReference type="SAM" id="MobiDB-lite"/>
    </source>
</evidence>
<reference evidence="2 3" key="1">
    <citation type="submission" date="2016-10" db="EMBL/GenBank/DDBJ databases">
        <authorList>
            <person name="de Groot N.N."/>
        </authorList>
    </citation>
    <scope>NUCLEOTIDE SEQUENCE [LARGE SCALE GENOMIC DNA]</scope>
    <source>
        <strain evidence="2 3">CGMCC 4.6945</strain>
    </source>
</reference>
<dbReference type="AlphaFoldDB" id="A0A1I0W548"/>
<keyword evidence="3" id="KW-1185">Reference proteome</keyword>
<accession>A0A1I0W548</accession>
<dbReference type="EMBL" id="FOKA01000002">
    <property type="protein sequence ID" value="SFA83360.1"/>
    <property type="molecule type" value="Genomic_DNA"/>
</dbReference>
<dbReference type="Proteomes" id="UP000199012">
    <property type="component" value="Unassembled WGS sequence"/>
</dbReference>
<protein>
    <submittedName>
        <fullName evidence="2">Uncharacterized protein</fullName>
    </submittedName>
</protein>
<feature type="region of interest" description="Disordered" evidence="1">
    <location>
        <begin position="1"/>
        <end position="57"/>
    </location>
</feature>
<dbReference type="STRING" id="988821.SAMN05421867_102160"/>
<organism evidence="2 3">
    <name type="scientific">Cellulomonas marina</name>
    <dbReference type="NCBI Taxonomy" id="988821"/>
    <lineage>
        <taxon>Bacteria</taxon>
        <taxon>Bacillati</taxon>
        <taxon>Actinomycetota</taxon>
        <taxon>Actinomycetes</taxon>
        <taxon>Micrococcales</taxon>
        <taxon>Cellulomonadaceae</taxon>
        <taxon>Cellulomonas</taxon>
    </lineage>
</organism>
<proteinExistence type="predicted"/>
<name>A0A1I0W548_9CELL</name>
<sequence length="57" mass="6088">MSEDTSDSRPPQHASATDGLADPPEREPNLHQDTPVEVEPEPGPGSVKDGHVSYLNP</sequence>